<feature type="compositionally biased region" description="Low complexity" evidence="1">
    <location>
        <begin position="194"/>
        <end position="208"/>
    </location>
</feature>
<evidence type="ECO:0008006" key="4">
    <source>
        <dbReference type="Google" id="ProtNLM"/>
    </source>
</evidence>
<proteinExistence type="predicted"/>
<dbReference type="EMBL" id="CAINUL010000003">
    <property type="protein sequence ID" value="CAD0108636.1"/>
    <property type="molecule type" value="Genomic_DNA"/>
</dbReference>
<dbReference type="InterPro" id="IPR006994">
    <property type="entry name" value="TCF25/Rqc1"/>
</dbReference>
<comment type="caution">
    <text evidence="2">The sequence shown here is derived from an EMBL/GenBank/DDBJ whole genome shotgun (WGS) entry which is preliminary data.</text>
</comment>
<feature type="region of interest" description="Disordered" evidence="1">
    <location>
        <begin position="1"/>
        <end position="119"/>
    </location>
</feature>
<dbReference type="GO" id="GO:0072344">
    <property type="term" value="P:rescue of stalled ribosome"/>
    <property type="evidence" value="ECO:0007669"/>
    <property type="project" value="TreeGrafter"/>
</dbReference>
<dbReference type="OrthoDB" id="205993at2759"/>
<feature type="compositionally biased region" description="Basic and acidic residues" evidence="1">
    <location>
        <begin position="600"/>
        <end position="620"/>
    </location>
</feature>
<feature type="region of interest" description="Disordered" evidence="1">
    <location>
        <begin position="560"/>
        <end position="625"/>
    </location>
</feature>
<feature type="compositionally biased region" description="Basic and acidic residues" evidence="1">
    <location>
        <begin position="9"/>
        <end position="29"/>
    </location>
</feature>
<name>A0A9N8KJ70_9PEZI</name>
<evidence type="ECO:0000256" key="1">
    <source>
        <dbReference type="SAM" id="MobiDB-lite"/>
    </source>
</evidence>
<keyword evidence="3" id="KW-1185">Reference proteome</keyword>
<sequence>MSSRALRKAQREREEQEQLRKLQEEHDEQHEESEEEEAPAAAPSKQSLFAMLNQDGADDDDEDDAKDDDSQLEESDDEPEKPQPTQAAPKPSTKSKKKKKKAKKAQSTNPATAKSDPSLDDIDLALKSLSTKGSGTATPANTADPNTSEVYRLLSVDTSSLHAANEMRRLFGRAALEGDNDDDNNAGGRRRNRGGAQQAGLAAALGRRPGQGGRSDGLAALSRRRNIFIQGKEEWPVATSGGLGMEVIEKRSDGTVEYAFVHNRIYQDVQGQFETCVASMDPQRMVLLLQHNPYHISTLLQVSEIAKQERDHTTSGDLLERALFSFGRAVHSTFSTNLQQGKARLDFRRPENREFWLAACRYISNLGMRSTWRTVYEWSKLLLSLDPENDPYCISLVIDQYAIRGRQPQNFLDLVNNPIFTSKWKHLPNVQLSRALAFIRVGDAAKGKQSLYTAVSRFPWVVARLFQELNIDPPPSVWGKSPRTDSEKLHSEVYATRAKDLWNTPEASELLVEVSSAVSSEVPDPPVVDRDITLDEGRHILMSDTPTLIALLPRSITAKVTSSSDPLPPQTNISTYTPRSAVSQRTAQPPSGALGGAAESLREGEERPQPNEEEIERRIAESGVSEEVIVQRTQRLMELQQRLIPIGGPEAEGEAVPGNEFAATVEDGDEDED</sequence>
<dbReference type="GO" id="GO:1990112">
    <property type="term" value="C:RQC complex"/>
    <property type="evidence" value="ECO:0007669"/>
    <property type="project" value="TreeGrafter"/>
</dbReference>
<gene>
    <name evidence="2" type="ORF">AWRI4620_LOCUS2891</name>
</gene>
<dbReference type="Pfam" id="PF04910">
    <property type="entry name" value="Tcf25"/>
    <property type="match status" value="1"/>
</dbReference>
<feature type="compositionally biased region" description="Basic residues" evidence="1">
    <location>
        <begin position="93"/>
        <end position="104"/>
    </location>
</feature>
<evidence type="ECO:0000313" key="3">
    <source>
        <dbReference type="Proteomes" id="UP000745764"/>
    </source>
</evidence>
<dbReference type="AlphaFoldDB" id="A0A9N8KJ70"/>
<dbReference type="PANTHER" id="PTHR22684:SF0">
    <property type="entry name" value="RIBOSOME QUALITY CONTROL COMPLEX SUBUNIT TCF25"/>
    <property type="match status" value="1"/>
</dbReference>
<accession>A0A9N8KJ70</accession>
<dbReference type="GO" id="GO:1990116">
    <property type="term" value="P:ribosome-associated ubiquitin-dependent protein catabolic process"/>
    <property type="evidence" value="ECO:0007669"/>
    <property type="project" value="TreeGrafter"/>
</dbReference>
<dbReference type="Proteomes" id="UP000745764">
    <property type="component" value="Unassembled WGS sequence"/>
</dbReference>
<feature type="compositionally biased region" description="Acidic residues" evidence="1">
    <location>
        <begin position="56"/>
        <end position="79"/>
    </location>
</feature>
<feature type="region of interest" description="Disordered" evidence="1">
    <location>
        <begin position="176"/>
        <end position="217"/>
    </location>
</feature>
<protein>
    <recommendedName>
        <fullName evidence="4">DUF654-domain-containing protein</fullName>
    </recommendedName>
</protein>
<feature type="region of interest" description="Disordered" evidence="1">
    <location>
        <begin position="645"/>
        <end position="673"/>
    </location>
</feature>
<organism evidence="2 3">
    <name type="scientific">Aureobasidium uvarum</name>
    <dbReference type="NCBI Taxonomy" id="2773716"/>
    <lineage>
        <taxon>Eukaryota</taxon>
        <taxon>Fungi</taxon>
        <taxon>Dikarya</taxon>
        <taxon>Ascomycota</taxon>
        <taxon>Pezizomycotina</taxon>
        <taxon>Dothideomycetes</taxon>
        <taxon>Dothideomycetidae</taxon>
        <taxon>Dothideales</taxon>
        <taxon>Saccotheciaceae</taxon>
        <taxon>Aureobasidium</taxon>
    </lineage>
</organism>
<evidence type="ECO:0000313" key="2">
    <source>
        <dbReference type="EMBL" id="CAD0108636.1"/>
    </source>
</evidence>
<reference evidence="2" key="1">
    <citation type="submission" date="2020-06" db="EMBL/GenBank/DDBJ databases">
        <authorList>
            <person name="Onetto C."/>
        </authorList>
    </citation>
    <scope>NUCLEOTIDE SEQUENCE</scope>
</reference>
<feature type="compositionally biased region" description="Polar residues" evidence="1">
    <location>
        <begin position="560"/>
        <end position="589"/>
    </location>
</feature>
<dbReference type="PANTHER" id="PTHR22684">
    <property type="entry name" value="NULP1-RELATED"/>
    <property type="match status" value="1"/>
</dbReference>